<dbReference type="Gene3D" id="1.10.530.10">
    <property type="match status" value="1"/>
</dbReference>
<dbReference type="Gene3D" id="3.10.350.10">
    <property type="entry name" value="LysM domain"/>
    <property type="match status" value="2"/>
</dbReference>
<dbReference type="InterPro" id="IPR008258">
    <property type="entry name" value="Transglycosylase_SLT_dom_1"/>
</dbReference>
<gene>
    <name evidence="3" type="ORF">HMPREF0765_0531</name>
</gene>
<dbReference type="Pfam" id="PF01464">
    <property type="entry name" value="SLT"/>
    <property type="match status" value="1"/>
</dbReference>
<dbReference type="HOGENOM" id="CLU_009520_1_0_10"/>
<keyword evidence="1" id="KW-0732">Signal</keyword>
<organism evidence="3 4">
    <name type="scientific">Sphingobacterium spiritivorum ATCC 33300</name>
    <dbReference type="NCBI Taxonomy" id="525372"/>
    <lineage>
        <taxon>Bacteria</taxon>
        <taxon>Pseudomonadati</taxon>
        <taxon>Bacteroidota</taxon>
        <taxon>Sphingobacteriia</taxon>
        <taxon>Sphingobacteriales</taxon>
        <taxon>Sphingobacteriaceae</taxon>
        <taxon>Sphingobacterium</taxon>
    </lineage>
</organism>
<dbReference type="SUPFAM" id="SSF53955">
    <property type="entry name" value="Lysozyme-like"/>
    <property type="match status" value="1"/>
</dbReference>
<dbReference type="EMBL" id="ACHB01000009">
    <property type="protein sequence ID" value="EEI93909.1"/>
    <property type="molecule type" value="Genomic_DNA"/>
</dbReference>
<dbReference type="PANTHER" id="PTHR33734:SF22">
    <property type="entry name" value="MEMBRANE-BOUND LYTIC MUREIN TRANSGLYCOSYLASE D"/>
    <property type="match status" value="1"/>
</dbReference>
<feature type="domain" description="LysM" evidence="2">
    <location>
        <begin position="371"/>
        <end position="414"/>
    </location>
</feature>
<evidence type="ECO:0000313" key="4">
    <source>
        <dbReference type="Proteomes" id="UP000006241"/>
    </source>
</evidence>
<dbReference type="SUPFAM" id="SSF54106">
    <property type="entry name" value="LysM domain"/>
    <property type="match status" value="2"/>
</dbReference>
<dbReference type="InterPro" id="IPR023346">
    <property type="entry name" value="Lysozyme-like_dom_sf"/>
</dbReference>
<dbReference type="Pfam" id="PF01476">
    <property type="entry name" value="LysM"/>
    <property type="match status" value="2"/>
</dbReference>
<dbReference type="GO" id="GO:0008932">
    <property type="term" value="F:lytic endotransglycosylase activity"/>
    <property type="evidence" value="ECO:0007669"/>
    <property type="project" value="TreeGrafter"/>
</dbReference>
<proteinExistence type="predicted"/>
<dbReference type="CDD" id="cd16894">
    <property type="entry name" value="MltD-like"/>
    <property type="match status" value="1"/>
</dbReference>
<sequence>MVKMKVTTLSLFGFLCIAQANVQGQSSSSFKDDLQTTLLQNLADENTQILKELDSIKFVNAGEKNVDNVVFDIQDVGIVRKLLSLQREVPLNYNAQVRNYIELYSSKNYKPHMSKMLGLGQYYFPIYEKIFKEMNVPDEIKYLSIVESALNPHSVSRVGATGPWQFMYGTAKSYNLIMDNYLDERKDPYASCYAAARYMQDSYQEFGDWLVAIASYNCGKGNIKRAIAKSGKTNPNFWEISAYLPKETRNYVPAFIAMTYMMGYAAENNIEAATTDYHLATDMMMVDKSLNLNSIAQALNLSEEALKMLNPGYKKGIVNGTAEMPRRLVIPKLTGMDEEKLYTALNSPVETMGAVVEAVNDDLRVSPNAMTRHRVRKGETLQSISRKFGVSVQNLKAWNDISSSRAPVGRTLIVSSPGVNERLASRVSKSKAATTSKKSTSTYLSYTVKRGDTLSDIANKYKGATVSNIKADNGLSSSKLKPGMKLKIKK</sequence>
<evidence type="ECO:0000259" key="2">
    <source>
        <dbReference type="PROSITE" id="PS51782"/>
    </source>
</evidence>
<protein>
    <submittedName>
        <fullName evidence="3">LysM domain protein</fullName>
    </submittedName>
</protein>
<reference evidence="3 4" key="1">
    <citation type="submission" date="2009-01" db="EMBL/GenBank/DDBJ databases">
        <authorList>
            <person name="Qin X."/>
            <person name="Bachman B."/>
            <person name="Battles P."/>
            <person name="Bell A."/>
            <person name="Bess C."/>
            <person name="Bickham C."/>
            <person name="Chaboub L."/>
            <person name="Chen D."/>
            <person name="Coyle M."/>
            <person name="Deiros D.R."/>
            <person name="Dinh H."/>
            <person name="Forbes L."/>
            <person name="Fowler G."/>
            <person name="Francisco L."/>
            <person name="Fu Q."/>
            <person name="Gubbala S."/>
            <person name="Hale W."/>
            <person name="Han Y."/>
            <person name="Hemphill L."/>
            <person name="Highlander S.K."/>
            <person name="Hirani K."/>
            <person name="Hogues M."/>
            <person name="Jackson L."/>
            <person name="Jakkamsetti A."/>
            <person name="Javaid M."/>
            <person name="Jiang H."/>
            <person name="Korchina V."/>
            <person name="Kovar C."/>
            <person name="Lara F."/>
            <person name="Lee S."/>
            <person name="Mata R."/>
            <person name="Mathew T."/>
            <person name="Moen C."/>
            <person name="Morales K."/>
            <person name="Munidasa M."/>
            <person name="Nazareth L."/>
            <person name="Ngo R."/>
            <person name="Nguyen L."/>
            <person name="Okwuonu G."/>
            <person name="Ongeri F."/>
            <person name="Patil S."/>
            <person name="Petrosino J."/>
            <person name="Pham C."/>
            <person name="Pham P."/>
            <person name="Pu L.-L."/>
            <person name="Puazo M."/>
            <person name="Raj R."/>
            <person name="Reid J."/>
            <person name="Rouhana J."/>
            <person name="Saada N."/>
            <person name="Shang Y."/>
            <person name="Simmons D."/>
            <person name="Thornton R."/>
            <person name="Warren J."/>
            <person name="Weissenberger G."/>
            <person name="Zhang J."/>
            <person name="Zhang L."/>
            <person name="Zhou C."/>
            <person name="Zhu D."/>
            <person name="Muzny D."/>
            <person name="Worley K."/>
            <person name="Gibbs R."/>
        </authorList>
    </citation>
    <scope>NUCLEOTIDE SEQUENCE [LARGE SCALE GENOMIC DNA]</scope>
    <source>
        <strain evidence="3 4">ATCC 33300</strain>
    </source>
</reference>
<comment type="caution">
    <text evidence="3">The sequence shown here is derived from an EMBL/GenBank/DDBJ whole genome shotgun (WGS) entry which is preliminary data.</text>
</comment>
<evidence type="ECO:0000256" key="1">
    <source>
        <dbReference type="SAM" id="SignalP"/>
    </source>
</evidence>
<dbReference type="CDD" id="cd00118">
    <property type="entry name" value="LysM"/>
    <property type="match status" value="2"/>
</dbReference>
<accession>C2FT75</accession>
<dbReference type="RefSeq" id="WP_003011976.1">
    <property type="nucleotide sequence ID" value="NZ_GG668635.1"/>
</dbReference>
<dbReference type="PROSITE" id="PS51782">
    <property type="entry name" value="LYSM"/>
    <property type="match status" value="2"/>
</dbReference>
<dbReference type="AlphaFoldDB" id="C2FT75"/>
<dbReference type="InterPro" id="IPR018392">
    <property type="entry name" value="LysM"/>
</dbReference>
<feature type="domain" description="LysM" evidence="2">
    <location>
        <begin position="444"/>
        <end position="488"/>
    </location>
</feature>
<dbReference type="PANTHER" id="PTHR33734">
    <property type="entry name" value="LYSM DOMAIN-CONTAINING GPI-ANCHORED PROTEIN 2"/>
    <property type="match status" value="1"/>
</dbReference>
<dbReference type="Proteomes" id="UP000006241">
    <property type="component" value="Unassembled WGS sequence"/>
</dbReference>
<dbReference type="SMART" id="SM00257">
    <property type="entry name" value="LysM"/>
    <property type="match status" value="2"/>
</dbReference>
<feature type="signal peptide" evidence="1">
    <location>
        <begin position="1"/>
        <end position="20"/>
    </location>
</feature>
<dbReference type="InterPro" id="IPR036779">
    <property type="entry name" value="LysM_dom_sf"/>
</dbReference>
<name>C2FT75_SPHSI</name>
<evidence type="ECO:0000313" key="3">
    <source>
        <dbReference type="EMBL" id="EEI93909.1"/>
    </source>
</evidence>
<feature type="chain" id="PRO_5002912173" evidence="1">
    <location>
        <begin position="21"/>
        <end position="490"/>
    </location>
</feature>